<reference evidence="3" key="1">
    <citation type="submission" date="2021-01" db="EMBL/GenBank/DDBJ databases">
        <title>Caligus Genome Assembly.</title>
        <authorList>
            <person name="Gallardo-Escarate C."/>
        </authorList>
    </citation>
    <scope>NUCLEOTIDE SEQUENCE [LARGE SCALE GENOMIC DNA]</scope>
</reference>
<evidence type="ECO:0000313" key="2">
    <source>
        <dbReference type="EMBL" id="QQP40051.1"/>
    </source>
</evidence>
<feature type="region of interest" description="Disordered" evidence="1">
    <location>
        <begin position="1"/>
        <end position="35"/>
    </location>
</feature>
<protein>
    <submittedName>
        <fullName evidence="2">Uncharacterized protein</fullName>
    </submittedName>
</protein>
<dbReference type="AlphaFoldDB" id="A0A7T8GYW0"/>
<dbReference type="EMBL" id="CP045898">
    <property type="protein sequence ID" value="QQP40051.1"/>
    <property type="molecule type" value="Genomic_DNA"/>
</dbReference>
<keyword evidence="3" id="KW-1185">Reference proteome</keyword>
<name>A0A7T8GYW0_CALRO</name>
<dbReference type="Proteomes" id="UP000595437">
    <property type="component" value="Chromosome 9"/>
</dbReference>
<accession>A0A7T8GYW0</accession>
<evidence type="ECO:0000313" key="3">
    <source>
        <dbReference type="Proteomes" id="UP000595437"/>
    </source>
</evidence>
<sequence length="81" mass="8632">MCASLPDPPKKIPPPSQKIVPTSMGPGPEEVPTPDRTVNWGPCGCLSGGCPGQCEPGPQQMEWFFNQDLELQSTGVAGNYF</sequence>
<gene>
    <name evidence="2" type="ORF">FKW44_013964</name>
</gene>
<proteinExistence type="predicted"/>
<organism evidence="2 3">
    <name type="scientific">Caligus rogercresseyi</name>
    <name type="common">Sea louse</name>
    <dbReference type="NCBI Taxonomy" id="217165"/>
    <lineage>
        <taxon>Eukaryota</taxon>
        <taxon>Metazoa</taxon>
        <taxon>Ecdysozoa</taxon>
        <taxon>Arthropoda</taxon>
        <taxon>Crustacea</taxon>
        <taxon>Multicrustacea</taxon>
        <taxon>Hexanauplia</taxon>
        <taxon>Copepoda</taxon>
        <taxon>Siphonostomatoida</taxon>
        <taxon>Caligidae</taxon>
        <taxon>Caligus</taxon>
    </lineage>
</organism>
<evidence type="ECO:0000256" key="1">
    <source>
        <dbReference type="SAM" id="MobiDB-lite"/>
    </source>
</evidence>